<feature type="compositionally biased region" description="Basic and acidic residues" evidence="1">
    <location>
        <begin position="20"/>
        <end position="37"/>
    </location>
</feature>
<organism evidence="2 3">
    <name type="scientific">Sporothrix curviconia</name>
    <dbReference type="NCBI Taxonomy" id="1260050"/>
    <lineage>
        <taxon>Eukaryota</taxon>
        <taxon>Fungi</taxon>
        <taxon>Dikarya</taxon>
        <taxon>Ascomycota</taxon>
        <taxon>Pezizomycotina</taxon>
        <taxon>Sordariomycetes</taxon>
        <taxon>Sordariomycetidae</taxon>
        <taxon>Ophiostomatales</taxon>
        <taxon>Ophiostomataceae</taxon>
        <taxon>Sporothrix</taxon>
    </lineage>
</organism>
<proteinExistence type="predicted"/>
<comment type="caution">
    <text evidence="2">The sequence shown here is derived from an EMBL/GenBank/DDBJ whole genome shotgun (WGS) entry which is preliminary data.</text>
</comment>
<evidence type="ECO:0000313" key="2">
    <source>
        <dbReference type="EMBL" id="CAK7208974.1"/>
    </source>
</evidence>
<feature type="compositionally biased region" description="Basic residues" evidence="1">
    <location>
        <begin position="52"/>
        <end position="68"/>
    </location>
</feature>
<dbReference type="Proteomes" id="UP001642405">
    <property type="component" value="Unassembled WGS sequence"/>
</dbReference>
<feature type="region of interest" description="Disordered" evidence="1">
    <location>
        <begin position="1"/>
        <end position="81"/>
    </location>
</feature>
<protein>
    <submittedName>
        <fullName evidence="2">Nuclear polyadenylated RNA-binding protein 3</fullName>
    </submittedName>
</protein>
<dbReference type="InterPro" id="IPR052600">
    <property type="entry name" value="Nuc_rcpt_coact/corep"/>
</dbReference>
<evidence type="ECO:0000313" key="3">
    <source>
        <dbReference type="Proteomes" id="UP001642405"/>
    </source>
</evidence>
<name>A0ABP0AP04_9PEZI</name>
<feature type="compositionally biased region" description="Basic and acidic residues" evidence="1">
    <location>
        <begin position="71"/>
        <end position="81"/>
    </location>
</feature>
<accession>A0ABP0AP04</accession>
<keyword evidence="3" id="KW-1185">Reference proteome</keyword>
<dbReference type="PANTHER" id="PTHR23295:SF6">
    <property type="entry name" value="NEOSIN, ISOFORM A"/>
    <property type="match status" value="1"/>
</dbReference>
<dbReference type="PANTHER" id="PTHR23295">
    <property type="entry name" value="NUCLEAR RECEPTOR COACTIVATOR 5-RELATED"/>
    <property type="match status" value="1"/>
</dbReference>
<dbReference type="EMBL" id="CAWUHB010000001">
    <property type="protein sequence ID" value="CAK7208974.1"/>
    <property type="molecule type" value="Genomic_DNA"/>
</dbReference>
<reference evidence="2 3" key="1">
    <citation type="submission" date="2024-01" db="EMBL/GenBank/DDBJ databases">
        <authorList>
            <person name="Allen C."/>
            <person name="Tagirdzhanova G."/>
        </authorList>
    </citation>
    <scope>NUCLEOTIDE SEQUENCE [LARGE SCALE GENOMIC DNA]</scope>
</reference>
<sequence length="359" mass="37805">MAERKTIAAMRETSTGQVRMEPDSRDKYSRRSRERSRSPNRTGGRGDDSRGYRSRRSPSPHGRSRHGGGRGGHDALKTRHSGDVPDVQFLVSQGLDREFIKWVQGPFFERGLKTDVLYLSSHTPPRDSIIQVHVLEGVIAVVDLDSRAQATGTIPVQVFNRSAGVKNVRFDGYQDLTPPVAADVVARAKSAAVVHQHQPAYSQAYPAAATYGQPYVPPYQMAAPAPAAAPNNVADLAALFGQLDNTTLAQVLGALQTQQAPAVAPPTTYAQVPQAAPYSAAADTTQHAQLAALLSTLGATAPAPAAAPAAPSVYGAPAAPYASSMPGAAPAAALFSSIPAGTDEQTVQAILAQFAQSRQ</sequence>
<evidence type="ECO:0000256" key="1">
    <source>
        <dbReference type="SAM" id="MobiDB-lite"/>
    </source>
</evidence>
<gene>
    <name evidence="2" type="primary">NAB3_1</name>
    <name evidence="2" type="ORF">SCUCBS95973_000294</name>
</gene>